<dbReference type="AlphaFoldDB" id="A0AA48KYT2"/>
<dbReference type="EMBL" id="AP027924">
    <property type="protein sequence ID" value="BED92187.1"/>
    <property type="molecule type" value="Genomic_DNA"/>
</dbReference>
<name>A0AA48KYT2_9FIRM</name>
<evidence type="ECO:0000256" key="1">
    <source>
        <dbReference type="SAM" id="Phobius"/>
    </source>
</evidence>
<reference evidence="2" key="1">
    <citation type="journal article" date="2023" name="ISME J.">
        <title>Emergence of putative energy parasites within Clostridia revealed by genome analysis of a novel endosymbiotic clade.</title>
        <authorList>
            <person name="Takahashi K."/>
            <person name="Kuwahara H."/>
            <person name="Horikawa Y."/>
            <person name="Izawa K."/>
            <person name="Kato D."/>
            <person name="Inagaki T."/>
            <person name="Yuki M."/>
            <person name="Ohkuma M."/>
            <person name="Hongoh Y."/>
        </authorList>
    </citation>
    <scope>NUCLEOTIDE SEQUENCE</scope>
    <source>
        <strain evidence="2">CfP3-15</strain>
    </source>
</reference>
<evidence type="ECO:0000313" key="2">
    <source>
        <dbReference type="EMBL" id="BED92187.1"/>
    </source>
</evidence>
<dbReference type="Proteomes" id="UP001337580">
    <property type="component" value="Chromosome"/>
</dbReference>
<accession>A0AA48KYT2</accession>
<sequence length="168" mass="18654">MKKESNGIGENKNSKKISKNNKIISSVLAITMCCQSFVGAKLPLNTDGKVNVVVNVFKSVDDDMEVNSSFDIDKSENSLKGSKGENDNEDFSEKLEYIPKCEKREKLEKFKEKNSKIKQIFKQIWCFSKDMVRVAGAAAAGVYVSAILIVLFCVAIAPLVMIVQYIVS</sequence>
<keyword evidence="1" id="KW-0472">Membrane</keyword>
<keyword evidence="1" id="KW-1133">Transmembrane helix</keyword>
<feature type="transmembrane region" description="Helical" evidence="1">
    <location>
        <begin position="140"/>
        <end position="167"/>
    </location>
</feature>
<keyword evidence="1" id="KW-0812">Transmembrane</keyword>
<dbReference type="KEGG" id="ips:CfP315_0786"/>
<protein>
    <submittedName>
        <fullName evidence="2">Uncharacterized protein</fullName>
    </submittedName>
</protein>
<organism evidence="2">
    <name type="scientific">Candidatus Improbicoccus pseudotrichonymphae</name>
    <dbReference type="NCBI Taxonomy" id="3033792"/>
    <lineage>
        <taxon>Bacteria</taxon>
        <taxon>Bacillati</taxon>
        <taxon>Bacillota</taxon>
        <taxon>Clostridia</taxon>
        <taxon>Candidatus Improbicoccus</taxon>
    </lineage>
</organism>
<gene>
    <name evidence="2" type="ORF">CfP315_0786</name>
</gene>
<proteinExistence type="predicted"/>